<name>A0ABD1WTH3_9LAMI</name>
<keyword evidence="3" id="KW-1185">Reference proteome</keyword>
<feature type="region of interest" description="Disordered" evidence="1">
    <location>
        <begin position="40"/>
        <end position="106"/>
    </location>
</feature>
<dbReference type="AlphaFoldDB" id="A0ABD1WTH3"/>
<evidence type="ECO:0000256" key="1">
    <source>
        <dbReference type="SAM" id="MobiDB-lite"/>
    </source>
</evidence>
<dbReference type="EMBL" id="JBFOLJ010000002">
    <property type="protein sequence ID" value="KAL2552760.1"/>
    <property type="molecule type" value="Genomic_DNA"/>
</dbReference>
<sequence length="151" mass="16825">MRDNPNDEPSFSLEYFQEPESYRTNNMFDKLGSRLLRNRREQRTAAKASQAQNTSPSTVMDLTRIPLSSNVSSTPSTVLEHTNSDVSPESPSNDPTPQHAQDHDMTIATSHTIVDDNSFVSNGEDLLAMSNENLVLIDLEKEETKNLEVSG</sequence>
<proteinExistence type="predicted"/>
<organism evidence="2 3">
    <name type="scientific">Forsythia ovata</name>
    <dbReference type="NCBI Taxonomy" id="205694"/>
    <lineage>
        <taxon>Eukaryota</taxon>
        <taxon>Viridiplantae</taxon>
        <taxon>Streptophyta</taxon>
        <taxon>Embryophyta</taxon>
        <taxon>Tracheophyta</taxon>
        <taxon>Spermatophyta</taxon>
        <taxon>Magnoliopsida</taxon>
        <taxon>eudicotyledons</taxon>
        <taxon>Gunneridae</taxon>
        <taxon>Pentapetalae</taxon>
        <taxon>asterids</taxon>
        <taxon>lamiids</taxon>
        <taxon>Lamiales</taxon>
        <taxon>Oleaceae</taxon>
        <taxon>Forsythieae</taxon>
        <taxon>Forsythia</taxon>
    </lineage>
</organism>
<comment type="caution">
    <text evidence="2">The sequence shown here is derived from an EMBL/GenBank/DDBJ whole genome shotgun (WGS) entry which is preliminary data.</text>
</comment>
<accession>A0ABD1WTH3</accession>
<gene>
    <name evidence="2" type="ORF">Fot_06379</name>
</gene>
<evidence type="ECO:0000313" key="2">
    <source>
        <dbReference type="EMBL" id="KAL2552760.1"/>
    </source>
</evidence>
<reference evidence="3" key="1">
    <citation type="submission" date="2024-07" db="EMBL/GenBank/DDBJ databases">
        <title>Two chromosome-level genome assemblies of Korean endemic species Abeliophyllum distichum and Forsythia ovata (Oleaceae).</title>
        <authorList>
            <person name="Jang H."/>
        </authorList>
    </citation>
    <scope>NUCLEOTIDE SEQUENCE [LARGE SCALE GENOMIC DNA]</scope>
</reference>
<evidence type="ECO:0000313" key="3">
    <source>
        <dbReference type="Proteomes" id="UP001604277"/>
    </source>
</evidence>
<protein>
    <submittedName>
        <fullName evidence="2">Uncharacterized protein</fullName>
    </submittedName>
</protein>
<feature type="compositionally biased region" description="Polar residues" evidence="1">
    <location>
        <begin position="47"/>
        <end position="99"/>
    </location>
</feature>
<feature type="region of interest" description="Disordered" evidence="1">
    <location>
        <begin position="1"/>
        <end position="21"/>
    </location>
</feature>
<dbReference type="Proteomes" id="UP001604277">
    <property type="component" value="Unassembled WGS sequence"/>
</dbReference>